<keyword evidence="2" id="KW-1185">Reference proteome</keyword>
<evidence type="ECO:0008006" key="3">
    <source>
        <dbReference type="Google" id="ProtNLM"/>
    </source>
</evidence>
<name>A0AAV4TR96_CAEEX</name>
<organism evidence="1 2">
    <name type="scientific">Caerostris extrusa</name>
    <name type="common">Bark spider</name>
    <name type="synonym">Caerostris bankana</name>
    <dbReference type="NCBI Taxonomy" id="172846"/>
    <lineage>
        <taxon>Eukaryota</taxon>
        <taxon>Metazoa</taxon>
        <taxon>Ecdysozoa</taxon>
        <taxon>Arthropoda</taxon>
        <taxon>Chelicerata</taxon>
        <taxon>Arachnida</taxon>
        <taxon>Araneae</taxon>
        <taxon>Araneomorphae</taxon>
        <taxon>Entelegynae</taxon>
        <taxon>Araneoidea</taxon>
        <taxon>Araneidae</taxon>
        <taxon>Caerostris</taxon>
    </lineage>
</organism>
<accession>A0AAV4TR96</accession>
<protein>
    <recommendedName>
        <fullName evidence="3">Secreted protein</fullName>
    </recommendedName>
</protein>
<reference evidence="1 2" key="1">
    <citation type="submission" date="2021-06" db="EMBL/GenBank/DDBJ databases">
        <title>Caerostris extrusa draft genome.</title>
        <authorList>
            <person name="Kono N."/>
            <person name="Arakawa K."/>
        </authorList>
    </citation>
    <scope>NUCLEOTIDE SEQUENCE [LARGE SCALE GENOMIC DNA]</scope>
</reference>
<dbReference type="Proteomes" id="UP001054945">
    <property type="component" value="Unassembled WGS sequence"/>
</dbReference>
<dbReference type="EMBL" id="BPLR01011555">
    <property type="protein sequence ID" value="GIY47262.1"/>
    <property type="molecule type" value="Genomic_DNA"/>
</dbReference>
<gene>
    <name evidence="1" type="ORF">CEXT_529371</name>
</gene>
<proteinExistence type="predicted"/>
<sequence>MWYKSFASVALFRGILCWRKKGNSYFSTLPPITFNDGWFESCPTTTYPRKKKIKEGRCLIPYGPPTLRSDIDKGPHRNHCCIRDHVRGQCGECPLTEFS</sequence>
<evidence type="ECO:0000313" key="1">
    <source>
        <dbReference type="EMBL" id="GIY47262.1"/>
    </source>
</evidence>
<evidence type="ECO:0000313" key="2">
    <source>
        <dbReference type="Proteomes" id="UP001054945"/>
    </source>
</evidence>
<dbReference type="AlphaFoldDB" id="A0AAV4TR96"/>
<comment type="caution">
    <text evidence="1">The sequence shown here is derived from an EMBL/GenBank/DDBJ whole genome shotgun (WGS) entry which is preliminary data.</text>
</comment>